<keyword evidence="1" id="KW-0560">Oxidoreductase</keyword>
<dbReference type="RefSeq" id="WP_133291259.1">
    <property type="nucleotide sequence ID" value="NZ_SMSJ01000049.1"/>
</dbReference>
<dbReference type="Gene3D" id="3.30.70.100">
    <property type="match status" value="1"/>
</dbReference>
<keyword evidence="2" id="KW-1185">Reference proteome</keyword>
<organism evidence="1 2">
    <name type="scientific">Dankookia rubra</name>
    <dbReference type="NCBI Taxonomy" id="1442381"/>
    <lineage>
        <taxon>Bacteria</taxon>
        <taxon>Pseudomonadati</taxon>
        <taxon>Pseudomonadota</taxon>
        <taxon>Alphaproteobacteria</taxon>
        <taxon>Acetobacterales</taxon>
        <taxon>Roseomonadaceae</taxon>
        <taxon>Dankookia</taxon>
    </lineage>
</organism>
<dbReference type="SUPFAM" id="SSF54909">
    <property type="entry name" value="Dimeric alpha+beta barrel"/>
    <property type="match status" value="1"/>
</dbReference>
<dbReference type="Proteomes" id="UP000295096">
    <property type="component" value="Unassembled WGS sequence"/>
</dbReference>
<dbReference type="EMBL" id="SMSJ01000049">
    <property type="protein sequence ID" value="TDH59921.1"/>
    <property type="molecule type" value="Genomic_DNA"/>
</dbReference>
<protein>
    <submittedName>
        <fullName evidence="1">Monooxygenase</fullName>
    </submittedName>
</protein>
<evidence type="ECO:0000313" key="2">
    <source>
        <dbReference type="Proteomes" id="UP000295096"/>
    </source>
</evidence>
<dbReference type="GO" id="GO:0004497">
    <property type="term" value="F:monooxygenase activity"/>
    <property type="evidence" value="ECO:0007669"/>
    <property type="project" value="UniProtKB-KW"/>
</dbReference>
<gene>
    <name evidence="1" type="ORF">E2C06_24715</name>
</gene>
<evidence type="ECO:0000313" key="1">
    <source>
        <dbReference type="EMBL" id="TDH59921.1"/>
    </source>
</evidence>
<accession>A0A4R5QBY4</accession>
<reference evidence="1 2" key="1">
    <citation type="journal article" date="2016" name="J. Microbiol.">
        <title>Dankookia rubra gen. nov., sp. nov., an alphaproteobacterium isolated from sediment of a shallow stream.</title>
        <authorList>
            <person name="Kim W.H."/>
            <person name="Kim D.H."/>
            <person name="Kang K."/>
            <person name="Ahn T.Y."/>
        </authorList>
    </citation>
    <scope>NUCLEOTIDE SEQUENCE [LARGE SCALE GENOMIC DNA]</scope>
    <source>
        <strain evidence="1 2">JCM30602</strain>
    </source>
</reference>
<keyword evidence="1" id="KW-0503">Monooxygenase</keyword>
<dbReference type="OrthoDB" id="2065010at2"/>
<proteinExistence type="predicted"/>
<sequence length="112" mass="12686">MTTEIITFGIPDGMTRDEVVANYRRSAPGWRANPDLIRKNYLFDETTRRAGGVYFWRSMDAARRARDAAWLERVRRTYGSEPQVQYFETPLVADNALGETVDEAGAGQPAAR</sequence>
<name>A0A4R5QBY4_9PROT</name>
<dbReference type="AlphaFoldDB" id="A0A4R5QBY4"/>
<comment type="caution">
    <text evidence="1">The sequence shown here is derived from an EMBL/GenBank/DDBJ whole genome shotgun (WGS) entry which is preliminary data.</text>
</comment>
<dbReference type="InterPro" id="IPR011008">
    <property type="entry name" value="Dimeric_a/b-barrel"/>
</dbReference>